<dbReference type="GO" id="GO:0005524">
    <property type="term" value="F:ATP binding"/>
    <property type="evidence" value="ECO:0007669"/>
    <property type="project" value="UniProtKB-UniRule"/>
</dbReference>
<evidence type="ECO:0000256" key="6">
    <source>
        <dbReference type="ARBA" id="ARBA00022840"/>
    </source>
</evidence>
<dbReference type="EMBL" id="JAJA02000003">
    <property type="protein sequence ID" value="KWS02090.1"/>
    <property type="molecule type" value="Genomic_DNA"/>
</dbReference>
<dbReference type="InterPro" id="IPR016185">
    <property type="entry name" value="PreATP-grasp_dom_sf"/>
</dbReference>
<keyword evidence="11" id="KW-1185">Reference proteome</keyword>
<feature type="binding site" evidence="8">
    <location>
        <position position="161"/>
    </location>
    <ligand>
        <name>ATP</name>
        <dbReference type="ChEBI" id="CHEBI:30616"/>
    </ligand>
</feature>
<dbReference type="InterPro" id="IPR011054">
    <property type="entry name" value="Rudment_hybrid_motif"/>
</dbReference>
<dbReference type="InterPro" id="IPR003135">
    <property type="entry name" value="ATP-grasp_carboxylate-amine"/>
</dbReference>
<proteinExistence type="inferred from homology"/>
<dbReference type="PANTHER" id="PTHR43055">
    <property type="entry name" value="FORMATE-DEPENDENT PHOSPHORIBOSYLGLYCINAMIDE FORMYLTRANSFERASE"/>
    <property type="match status" value="1"/>
</dbReference>
<dbReference type="Pfam" id="PF22660">
    <property type="entry name" value="RS_preATP-grasp-like"/>
    <property type="match status" value="1"/>
</dbReference>
<evidence type="ECO:0000256" key="5">
    <source>
        <dbReference type="ARBA" id="ARBA00022755"/>
    </source>
</evidence>
<dbReference type="UniPathway" id="UPA00074">
    <property type="reaction ID" value="UER00127"/>
</dbReference>
<evidence type="ECO:0000256" key="2">
    <source>
        <dbReference type="ARBA" id="ARBA00022598"/>
    </source>
</evidence>
<feature type="binding site" evidence="8">
    <location>
        <position position="82"/>
    </location>
    <ligand>
        <name>N(1)-(5-phospho-beta-D-ribosyl)glycinamide</name>
        <dbReference type="ChEBI" id="CHEBI:143788"/>
    </ligand>
</feature>
<dbReference type="PROSITE" id="PS50975">
    <property type="entry name" value="ATP_GRASP"/>
    <property type="match status" value="1"/>
</dbReference>
<dbReference type="RefSeq" id="WP_036109318.1">
    <property type="nucleotide sequence ID" value="NZ_JAJA02000003.1"/>
</dbReference>
<dbReference type="NCBIfam" id="TIGR01142">
    <property type="entry name" value="purT"/>
    <property type="match status" value="1"/>
</dbReference>
<feature type="binding site" evidence="8">
    <location>
        <begin position="201"/>
        <end position="204"/>
    </location>
    <ligand>
        <name>ATP</name>
        <dbReference type="ChEBI" id="CHEBI:30616"/>
    </ligand>
</feature>
<comment type="function">
    <text evidence="8">Involved in the de novo purine biosynthesis. Catalyzes the transfer of formate to 5-phospho-ribosyl-glycinamide (GAR), producing 5-phospho-ribosyl-N-formylglycinamide (FGAR). Formate is provided by PurU via hydrolysis of 10-formyl-tetrahydrofolate.</text>
</comment>
<keyword evidence="6 8" id="KW-0067">ATP-binding</keyword>
<dbReference type="SUPFAM" id="SSF56059">
    <property type="entry name" value="Glutathione synthetase ATP-binding domain-like"/>
    <property type="match status" value="1"/>
</dbReference>
<dbReference type="SUPFAM" id="SSF51246">
    <property type="entry name" value="Rudiment single hybrid motif"/>
    <property type="match status" value="1"/>
</dbReference>
<dbReference type="PANTHER" id="PTHR43055:SF1">
    <property type="entry name" value="FORMATE-DEPENDENT PHOSPHORIBOSYLGLYCINAMIDE FORMYLTRANSFERASE"/>
    <property type="match status" value="1"/>
</dbReference>
<dbReference type="FunFam" id="3.40.50.20:FF:000007">
    <property type="entry name" value="Formate-dependent phosphoribosylglycinamide formyltransferase"/>
    <property type="match status" value="1"/>
</dbReference>
<keyword evidence="7 8" id="KW-0460">Magnesium</keyword>
<dbReference type="GO" id="GO:0004644">
    <property type="term" value="F:phosphoribosylglycinamide formyltransferase activity"/>
    <property type="evidence" value="ECO:0007669"/>
    <property type="project" value="UniProtKB-UniRule"/>
</dbReference>
<reference evidence="10 11" key="1">
    <citation type="journal article" date="2014" name="Genome Announc.">
        <title>Draft Genome Sequence of Lysobacter capsici AZ78, a Bacterium Antagonistic to Plant-Pathogenic Oomycetes.</title>
        <authorList>
            <person name="Puopolo G."/>
            <person name="Sonego P."/>
            <person name="Engelen K."/>
            <person name="Pertot I."/>
        </authorList>
    </citation>
    <scope>NUCLEOTIDE SEQUENCE [LARGE SCALE GENOMIC DNA]</scope>
    <source>
        <strain evidence="10 11">AZ78</strain>
    </source>
</reference>
<keyword evidence="10" id="KW-0808">Transferase</keyword>
<dbReference type="NCBIfam" id="NF006766">
    <property type="entry name" value="PRK09288.1"/>
    <property type="match status" value="1"/>
</dbReference>
<name>A0A125TZK6_9GAMM</name>
<feature type="binding site" evidence="8">
    <location>
        <begin position="368"/>
        <end position="369"/>
    </location>
    <ligand>
        <name>N(1)-(5-phospho-beta-D-ribosyl)glycinamide</name>
        <dbReference type="ChEBI" id="CHEBI:143788"/>
    </ligand>
</feature>
<dbReference type="InterPro" id="IPR013815">
    <property type="entry name" value="ATP_grasp_subdomain_1"/>
</dbReference>
<dbReference type="InterPro" id="IPR005862">
    <property type="entry name" value="PurT"/>
</dbReference>
<dbReference type="OrthoDB" id="9804625at2"/>
<feature type="binding site" evidence="8">
    <location>
        <position position="209"/>
    </location>
    <ligand>
        <name>ATP</name>
        <dbReference type="ChEBI" id="CHEBI:30616"/>
    </ligand>
</feature>
<sequence length="399" mass="43252">MTTLGTPLSPHAFRVLLLGSGELGKEVAIELQRFGVEVIAADRYADAPAMQVAHRSHVLDMLDGQAVRALIAAERPHLIVPEIEAIHTETLVELEREFAERGTETRVIPTARAARLTMDREGIRRLAAETLQLPTSPYRFVDTLEQYRAAVAELGLPCVIKPVMSSSGKGQSLVRDPGEIDKAWNYAQTGGRAGAGRVIVEGFIDFEYEITLLTVRHAGGVTYCAPIGHLQRDGDYRESWQPQPMNPVALARAQQIARAITDDLGGYGVFGVELFVKGDEVWFSEVSPRPHDTGLVTLISQDLSEFALHARAILGLPIPTIREHGASASCAVLAQGVGVPVFSGVDAALGQVDTQLRLFGKPRVEGQRRVAVTLALGADIDQARAKAREAAAQLRIELR</sequence>
<dbReference type="Gene3D" id="3.30.470.20">
    <property type="entry name" value="ATP-grasp fold, B domain"/>
    <property type="match status" value="1"/>
</dbReference>
<evidence type="ECO:0000256" key="8">
    <source>
        <dbReference type="HAMAP-Rule" id="MF_01643"/>
    </source>
</evidence>
<dbReference type="InterPro" id="IPR054350">
    <property type="entry name" value="PurT/PurK_preATP-grasp"/>
</dbReference>
<dbReference type="GO" id="GO:0005829">
    <property type="term" value="C:cytosol"/>
    <property type="evidence" value="ECO:0007669"/>
    <property type="project" value="TreeGrafter"/>
</dbReference>
<feature type="binding site" evidence="8">
    <location>
        <position position="273"/>
    </location>
    <ligand>
        <name>Mg(2+)</name>
        <dbReference type="ChEBI" id="CHEBI:18420"/>
    </ligand>
</feature>
<dbReference type="Proteomes" id="UP000023435">
    <property type="component" value="Unassembled WGS sequence"/>
</dbReference>
<feature type="binding site" evidence="8">
    <location>
        <begin position="166"/>
        <end position="171"/>
    </location>
    <ligand>
        <name>ATP</name>
        <dbReference type="ChEBI" id="CHEBI:30616"/>
    </ligand>
</feature>
<comment type="pathway">
    <text evidence="8">Purine metabolism; IMP biosynthesis via de novo pathway; N(2)-formyl-N(1)-(5-phospho-D-ribosyl)glycinamide from N(1)-(5-phospho-D-ribosyl)glycinamide (formate route): step 1/1.</text>
</comment>
<feature type="binding site" evidence="8">
    <location>
        <position position="292"/>
    </location>
    <ligand>
        <name>N(1)-(5-phospho-beta-D-ribosyl)glycinamide</name>
        <dbReference type="ChEBI" id="CHEBI:143788"/>
    </ligand>
</feature>
<dbReference type="FunFam" id="3.30.470.20:FF:000027">
    <property type="entry name" value="Formate-dependent phosphoribosylglycinamide formyltransferase"/>
    <property type="match status" value="1"/>
</dbReference>
<evidence type="ECO:0000256" key="3">
    <source>
        <dbReference type="ARBA" id="ARBA00022723"/>
    </source>
</evidence>
<keyword evidence="3 8" id="KW-0479">Metal-binding</keyword>
<dbReference type="Gene3D" id="3.40.50.20">
    <property type="match status" value="1"/>
</dbReference>
<gene>
    <name evidence="8" type="primary">purT</name>
    <name evidence="10" type="ORF">AZ78_5223</name>
</gene>
<comment type="similarity">
    <text evidence="8">Belongs to the PurK/PurT family.</text>
</comment>
<evidence type="ECO:0000256" key="7">
    <source>
        <dbReference type="ARBA" id="ARBA00022842"/>
    </source>
</evidence>
<dbReference type="SUPFAM" id="SSF52440">
    <property type="entry name" value="PreATP-grasp domain"/>
    <property type="match status" value="1"/>
</dbReference>
<comment type="catalytic activity">
    <reaction evidence="8">
        <text>N(1)-(5-phospho-beta-D-ribosyl)glycinamide + formate + ATP = N(2)-formyl-N(1)-(5-phospho-beta-D-ribosyl)glycinamide + ADP + phosphate + H(+)</text>
        <dbReference type="Rhea" id="RHEA:24829"/>
        <dbReference type="ChEBI" id="CHEBI:15378"/>
        <dbReference type="ChEBI" id="CHEBI:15740"/>
        <dbReference type="ChEBI" id="CHEBI:30616"/>
        <dbReference type="ChEBI" id="CHEBI:43474"/>
        <dbReference type="ChEBI" id="CHEBI:143788"/>
        <dbReference type="ChEBI" id="CHEBI:147286"/>
        <dbReference type="ChEBI" id="CHEBI:456216"/>
        <dbReference type="EC" id="6.3.1.21"/>
    </reaction>
</comment>
<evidence type="ECO:0000259" key="9">
    <source>
        <dbReference type="PROSITE" id="PS50975"/>
    </source>
</evidence>
<dbReference type="HAMAP" id="MF_01643">
    <property type="entry name" value="PurT"/>
    <property type="match status" value="1"/>
</dbReference>
<feature type="binding site" evidence="8">
    <location>
        <position position="285"/>
    </location>
    <ligand>
        <name>Mg(2+)</name>
        <dbReference type="ChEBI" id="CHEBI:18420"/>
    </ligand>
</feature>
<protein>
    <recommendedName>
        <fullName evidence="8">Formate-dependent phosphoribosylglycinamide formyltransferase</fullName>
        <ecNumber evidence="8">6.3.1.21</ecNumber>
    </recommendedName>
    <alternativeName>
        <fullName evidence="8">5'-phosphoribosylglycinamide transformylase 2</fullName>
    </alternativeName>
    <alternativeName>
        <fullName evidence="8">Formate-dependent GAR transformylase</fullName>
    </alternativeName>
    <alternativeName>
        <fullName evidence="8">GAR transformylase 2</fullName>
        <shortName evidence="8">GART 2</shortName>
    </alternativeName>
    <alternativeName>
        <fullName evidence="8">Non-folate glycinamide ribonucleotide transformylase</fullName>
    </alternativeName>
    <alternativeName>
        <fullName evidence="8">Phosphoribosylglycinamide formyltransferase 2</fullName>
    </alternativeName>
</protein>
<dbReference type="Pfam" id="PF02222">
    <property type="entry name" value="ATP-grasp"/>
    <property type="match status" value="1"/>
</dbReference>
<dbReference type="Gene3D" id="3.30.1490.20">
    <property type="entry name" value="ATP-grasp fold, A domain"/>
    <property type="match status" value="1"/>
</dbReference>
<feature type="domain" description="ATP-grasp" evidence="9">
    <location>
        <begin position="125"/>
        <end position="314"/>
    </location>
</feature>
<dbReference type="Pfam" id="PF21244">
    <property type="entry name" value="PurT_C"/>
    <property type="match status" value="1"/>
</dbReference>
<dbReference type="AlphaFoldDB" id="A0A125TZK6"/>
<feature type="binding site" evidence="8">
    <location>
        <position position="120"/>
    </location>
    <ligand>
        <name>ATP</name>
        <dbReference type="ChEBI" id="CHEBI:30616"/>
    </ligand>
</feature>
<dbReference type="GO" id="GO:0000287">
    <property type="term" value="F:magnesium ion binding"/>
    <property type="evidence" value="ECO:0007669"/>
    <property type="project" value="UniProtKB-UniRule"/>
</dbReference>
<dbReference type="InterPro" id="IPR011761">
    <property type="entry name" value="ATP-grasp"/>
</dbReference>
<comment type="caution">
    <text evidence="10">The sequence shown here is derived from an EMBL/GenBank/DDBJ whole genome shotgun (WGS) entry which is preliminary data.</text>
</comment>
<dbReference type="EC" id="6.3.1.21" evidence="8"/>
<organism evidence="10 11">
    <name type="scientific">Lysobacter capsici AZ78</name>
    <dbReference type="NCBI Taxonomy" id="1444315"/>
    <lineage>
        <taxon>Bacteria</taxon>
        <taxon>Pseudomonadati</taxon>
        <taxon>Pseudomonadota</taxon>
        <taxon>Gammaproteobacteria</taxon>
        <taxon>Lysobacterales</taxon>
        <taxon>Lysobacteraceae</taxon>
        <taxon>Lysobacter</taxon>
    </lineage>
</organism>
<dbReference type="GO" id="GO:0006189">
    <property type="term" value="P:'de novo' IMP biosynthetic process"/>
    <property type="evidence" value="ECO:0007669"/>
    <property type="project" value="UniProtKB-UniRule"/>
</dbReference>
<comment type="subunit">
    <text evidence="1 8">Homodimer.</text>
</comment>
<dbReference type="FunFam" id="3.30.1490.20:FF:000013">
    <property type="entry name" value="Formate-dependent phosphoribosylglycinamide formyltransferase"/>
    <property type="match status" value="1"/>
</dbReference>
<evidence type="ECO:0000313" key="11">
    <source>
        <dbReference type="Proteomes" id="UP000023435"/>
    </source>
</evidence>
<feature type="binding site" evidence="8">
    <location>
        <begin position="22"/>
        <end position="23"/>
    </location>
    <ligand>
        <name>N(1)-(5-phospho-beta-D-ribosyl)glycinamide</name>
        <dbReference type="ChEBI" id="CHEBI:143788"/>
    </ligand>
</feature>
<keyword evidence="5 8" id="KW-0658">Purine biosynthesis</keyword>
<feature type="binding site" evidence="8">
    <location>
        <position position="361"/>
    </location>
    <ligand>
        <name>N(1)-(5-phospho-beta-D-ribosyl)glycinamide</name>
        <dbReference type="ChEBI" id="CHEBI:143788"/>
    </ligand>
</feature>
<dbReference type="InterPro" id="IPR048740">
    <property type="entry name" value="PurT_C"/>
</dbReference>
<evidence type="ECO:0000256" key="4">
    <source>
        <dbReference type="ARBA" id="ARBA00022741"/>
    </source>
</evidence>
<accession>A0A125TZK6</accession>
<keyword evidence="2 8" id="KW-0436">Ligase</keyword>
<dbReference type="GO" id="GO:0043815">
    <property type="term" value="F:phosphoribosylglycinamide formyltransferase 2 activity"/>
    <property type="evidence" value="ECO:0007669"/>
    <property type="project" value="UniProtKB-UniRule"/>
</dbReference>
<evidence type="ECO:0000313" key="10">
    <source>
        <dbReference type="EMBL" id="KWS02090.1"/>
    </source>
</evidence>
<evidence type="ECO:0000256" key="1">
    <source>
        <dbReference type="ARBA" id="ARBA00011738"/>
    </source>
</evidence>
<keyword evidence="4 8" id="KW-0547">Nucleotide-binding</keyword>